<dbReference type="GO" id="GO:0009073">
    <property type="term" value="P:aromatic amino acid family biosynthetic process"/>
    <property type="evidence" value="ECO:0007669"/>
    <property type="project" value="UniProtKB-UniRule"/>
</dbReference>
<dbReference type="EMBL" id="CP063196">
    <property type="protein sequence ID" value="UOE20734.1"/>
    <property type="molecule type" value="Genomic_DNA"/>
</dbReference>
<sequence length="117" mass="12707">MSGTLRAVRGGTGVGGDTREAVAEATVRLVRELVDANRLAPADVECLWFTVTPDLTAEIPPLALRESRLLDVPMLCAAEPDWDGQAPHTIRVMALARLDGRREPRHVYLEGAGPQRP</sequence>
<dbReference type="AlphaFoldDB" id="A0AA97LZ35"/>
<dbReference type="GO" id="GO:0004106">
    <property type="term" value="F:chorismate mutase activity"/>
    <property type="evidence" value="ECO:0007669"/>
    <property type="project" value="UniProtKB-EC"/>
</dbReference>
<dbReference type="Proteomes" id="UP000265719">
    <property type="component" value="Chromosome"/>
</dbReference>
<evidence type="ECO:0000313" key="3">
    <source>
        <dbReference type="Proteomes" id="UP000265719"/>
    </source>
</evidence>
<evidence type="ECO:0000256" key="1">
    <source>
        <dbReference type="PROSITE-ProRule" id="PRU00514"/>
    </source>
</evidence>
<accession>A0AA97LZ35</accession>
<dbReference type="InterPro" id="IPR035959">
    <property type="entry name" value="RutC-like_sf"/>
</dbReference>
<dbReference type="Pfam" id="PF07736">
    <property type="entry name" value="CM_1"/>
    <property type="match status" value="1"/>
</dbReference>
<dbReference type="GO" id="GO:0046417">
    <property type="term" value="P:chorismate metabolic process"/>
    <property type="evidence" value="ECO:0007669"/>
    <property type="project" value="TreeGrafter"/>
</dbReference>
<dbReference type="PANTHER" id="PTHR21164:SF0">
    <property type="entry name" value="CHORISMATE MUTASE AROH"/>
    <property type="match status" value="1"/>
</dbReference>
<keyword evidence="3" id="KW-1185">Reference proteome</keyword>
<gene>
    <name evidence="2" type="ORF">NI17_005910</name>
</gene>
<dbReference type="EC" id="5.4.99.5" evidence="1"/>
<reference evidence="2" key="1">
    <citation type="submission" date="2020-10" db="EMBL/GenBank/DDBJ databases">
        <title>De novo genome project of the cellulose decomposer Thermobifida halotolerans type strain.</title>
        <authorList>
            <person name="Nagy I."/>
            <person name="Horvath B."/>
            <person name="Kukolya J."/>
            <person name="Nagy I."/>
            <person name="Orsini M."/>
        </authorList>
    </citation>
    <scope>NUCLEOTIDE SEQUENCE</scope>
    <source>
        <strain evidence="2">DSM 44931</strain>
    </source>
</reference>
<dbReference type="RefSeq" id="WP_068692453.1">
    <property type="nucleotide sequence ID" value="NZ_CP063196.1"/>
</dbReference>
<keyword evidence="1" id="KW-0413">Isomerase</keyword>
<dbReference type="PANTHER" id="PTHR21164">
    <property type="entry name" value="CHORISMATE MUTASE"/>
    <property type="match status" value="1"/>
</dbReference>
<keyword evidence="1" id="KW-0057">Aromatic amino acid biosynthesis</keyword>
<dbReference type="GO" id="GO:0008652">
    <property type="term" value="P:amino acid biosynthetic process"/>
    <property type="evidence" value="ECO:0007669"/>
    <property type="project" value="UniProtKB-UniRule"/>
</dbReference>
<dbReference type="InterPro" id="IPR008243">
    <property type="entry name" value="Chorismate_mutase_AroH"/>
</dbReference>
<keyword evidence="1" id="KW-0028">Amino-acid biosynthesis</keyword>
<proteinExistence type="predicted"/>
<organism evidence="2 3">
    <name type="scientific">Thermobifida halotolerans</name>
    <dbReference type="NCBI Taxonomy" id="483545"/>
    <lineage>
        <taxon>Bacteria</taxon>
        <taxon>Bacillati</taxon>
        <taxon>Actinomycetota</taxon>
        <taxon>Actinomycetes</taxon>
        <taxon>Streptosporangiales</taxon>
        <taxon>Nocardiopsidaceae</taxon>
        <taxon>Thermobifida</taxon>
    </lineage>
</organism>
<comment type="catalytic activity">
    <reaction evidence="1">
        <text>chorismate = prephenate</text>
        <dbReference type="Rhea" id="RHEA:13897"/>
        <dbReference type="ChEBI" id="CHEBI:29748"/>
        <dbReference type="ChEBI" id="CHEBI:29934"/>
        <dbReference type="EC" id="5.4.99.5"/>
    </reaction>
</comment>
<dbReference type="PROSITE" id="PS51167">
    <property type="entry name" value="CHORISMATE_MUT_1"/>
    <property type="match status" value="1"/>
</dbReference>
<dbReference type="KEGG" id="thao:NI17_005910"/>
<dbReference type="SUPFAM" id="SSF55298">
    <property type="entry name" value="YjgF-like"/>
    <property type="match status" value="1"/>
</dbReference>
<dbReference type="Gene3D" id="3.30.1330.40">
    <property type="entry name" value="RutC-like"/>
    <property type="match status" value="1"/>
</dbReference>
<evidence type="ECO:0000313" key="2">
    <source>
        <dbReference type="EMBL" id="UOE20734.1"/>
    </source>
</evidence>
<protein>
    <recommendedName>
        <fullName evidence="1">chorismate mutase</fullName>
        <ecNumber evidence="1">5.4.99.5</ecNumber>
    </recommendedName>
</protein>
<name>A0AA97LZ35_9ACTN</name>